<accession>A0A699XD97</accession>
<protein>
    <submittedName>
        <fullName evidence="2">Uncharacterized protein</fullName>
    </submittedName>
</protein>
<comment type="caution">
    <text evidence="2">The sequence shown here is derived from an EMBL/GenBank/DDBJ whole genome shotgun (WGS) entry which is preliminary data.</text>
</comment>
<evidence type="ECO:0000256" key="1">
    <source>
        <dbReference type="SAM" id="MobiDB-lite"/>
    </source>
</evidence>
<name>A0A699XD97_TANCI</name>
<reference evidence="2" key="1">
    <citation type="journal article" date="2019" name="Sci. Rep.">
        <title>Draft genome of Tanacetum cinerariifolium, the natural source of mosquito coil.</title>
        <authorList>
            <person name="Yamashiro T."/>
            <person name="Shiraishi A."/>
            <person name="Satake H."/>
            <person name="Nakayama K."/>
        </authorList>
    </citation>
    <scope>NUCLEOTIDE SEQUENCE</scope>
</reference>
<proteinExistence type="predicted"/>
<gene>
    <name evidence="2" type="ORF">Tci_928359</name>
</gene>
<organism evidence="2">
    <name type="scientific">Tanacetum cinerariifolium</name>
    <name type="common">Dalmatian daisy</name>
    <name type="synonym">Chrysanthemum cinerariifolium</name>
    <dbReference type="NCBI Taxonomy" id="118510"/>
    <lineage>
        <taxon>Eukaryota</taxon>
        <taxon>Viridiplantae</taxon>
        <taxon>Streptophyta</taxon>
        <taxon>Embryophyta</taxon>
        <taxon>Tracheophyta</taxon>
        <taxon>Spermatophyta</taxon>
        <taxon>Magnoliopsida</taxon>
        <taxon>eudicotyledons</taxon>
        <taxon>Gunneridae</taxon>
        <taxon>Pentapetalae</taxon>
        <taxon>asterids</taxon>
        <taxon>campanulids</taxon>
        <taxon>Asterales</taxon>
        <taxon>Asteraceae</taxon>
        <taxon>Asteroideae</taxon>
        <taxon>Anthemideae</taxon>
        <taxon>Anthemidinae</taxon>
        <taxon>Tanacetum</taxon>
    </lineage>
</organism>
<dbReference type="AlphaFoldDB" id="A0A699XD97"/>
<dbReference type="EMBL" id="BKCJ011828912">
    <property type="protein sequence ID" value="GFD56390.1"/>
    <property type="molecule type" value="Genomic_DNA"/>
</dbReference>
<sequence length="91" mass="9364">HPAVDHQGHRARDPAAARARGYRHPAVRAVFRFCAGAGGQVRGAVARGGGGQRDGRGDGWGACAAAPGCLSALRNSFLLAHARRPCEGRGP</sequence>
<feature type="compositionally biased region" description="Basic and acidic residues" evidence="1">
    <location>
        <begin position="1"/>
        <end position="15"/>
    </location>
</feature>
<feature type="non-terminal residue" evidence="2">
    <location>
        <position position="91"/>
    </location>
</feature>
<evidence type="ECO:0000313" key="2">
    <source>
        <dbReference type="EMBL" id="GFD56390.1"/>
    </source>
</evidence>
<feature type="region of interest" description="Disordered" evidence="1">
    <location>
        <begin position="1"/>
        <end position="20"/>
    </location>
</feature>
<feature type="non-terminal residue" evidence="2">
    <location>
        <position position="1"/>
    </location>
</feature>